<dbReference type="AlphaFoldDB" id="A0A167MHN9"/>
<reference evidence="5 6" key="1">
    <citation type="journal article" date="2016" name="Mol. Biol. Evol.">
        <title>Comparative Genomics of Early-Diverging Mushroom-Forming Fungi Provides Insights into the Origins of Lignocellulose Decay Capabilities.</title>
        <authorList>
            <person name="Nagy L.G."/>
            <person name="Riley R."/>
            <person name="Tritt A."/>
            <person name="Adam C."/>
            <person name="Daum C."/>
            <person name="Floudas D."/>
            <person name="Sun H."/>
            <person name="Yadav J.S."/>
            <person name="Pangilinan J."/>
            <person name="Larsson K.H."/>
            <person name="Matsuura K."/>
            <person name="Barry K."/>
            <person name="Labutti K."/>
            <person name="Kuo R."/>
            <person name="Ohm R.A."/>
            <person name="Bhattacharya S.S."/>
            <person name="Shirouzu T."/>
            <person name="Yoshinaga Y."/>
            <person name="Martin F.M."/>
            <person name="Grigoriev I.V."/>
            <person name="Hibbett D.S."/>
        </authorList>
    </citation>
    <scope>NUCLEOTIDE SEQUENCE [LARGE SCALE GENOMIC DNA]</scope>
    <source>
        <strain evidence="5 6">TUFC12733</strain>
    </source>
</reference>
<dbReference type="PANTHER" id="PTHR36681">
    <property type="entry name" value="NUCLEAR GTPASE, GERMINAL CENTER-ASSOCIATED, TANDEM DUPLICATE 3"/>
    <property type="match status" value="1"/>
</dbReference>
<evidence type="ECO:0000256" key="1">
    <source>
        <dbReference type="SAM" id="Coils"/>
    </source>
</evidence>
<gene>
    <name evidence="5" type="ORF">CALVIDRAFT_598256</name>
</gene>
<feature type="region of interest" description="Disordered" evidence="2">
    <location>
        <begin position="1"/>
        <end position="69"/>
    </location>
</feature>
<sequence>MRGRTSRGHTSAKQQSHGRQTIKERSETSEEALIGAMDSRNRKRKSRVPTTQPEKRPKIPMQSQNAAARTNNEVAHLVPPLPESRILNDPKNLYTPETTFNTLQLYIDYLDETLRDQRLALPRERMAGWADQINDLRRKCVPSTVIAVLGATGVGKSSLLNALLDQAELLPANCMRACTAAVVELAYHEKDTFEADVMFLSAEEWKQEAEYLQSDLSDEEGNMGDDDDDQVAIAKAKFGAVYPDVPLETLRHQPIEELLQRSAVQEVLGSIRHISCQTAKEFALELAAFIESKEDFTGVSATADITFQLWPLVKCIQCHVKADALATGAKLVDLPGTQDINIARAAIAKQYIKVADAFWIVAPINRAVSDKTAQDLLGDAFRRQLFMDGCYSDRTVTLVCSKTDQISGEEALRSLPHLKQNPDIRVILQKLKDLETNTSQYELALLAAEGKRAAKEEIQTLQSKISETRNEAKTYIQKRDTICALERNRYSKECSKKHFRVGLKQLDDAKREDTEDFQPAQSQNNFSQIDLPVFCASAQDYSKGKGLHGRNVQPSVFTSELDTEIPQLREHIKEITWDGRNMAVKKSIEVLEGFARSIDIYLGAEGQTRSAAGELFHTIFEQEMKTLSKAWEGVISGKCSRLKQKLRAAIGPVITQGAAAAQEGAVATVGQFGAESAWNTYKATMVREGIFKKNLNELLIEPIMKEVTRAWGTVFAKGVKALFLDLPELLMEKTNQTFKNIENKIDADLKDRFQIIAMQQRKQLMTGFKHIVETATQKLRHIQRDVSRQISPDIQDQLSAAYLEAGMQHGDGCFVDMKKVMRTHVLIHAILMFKHVATQTILHLDSLGDKVYNTMMADLVPLERAMRLNYSGIWEKMTATPDQILVRRAVRLRAQQLGRIAAQLLSIAKQADQDMRVQQQNTRAVLTHH</sequence>
<evidence type="ECO:0000259" key="3">
    <source>
        <dbReference type="Pfam" id="PF00350"/>
    </source>
</evidence>
<name>A0A167MHN9_CALVF</name>
<accession>A0A167MHN9</accession>
<evidence type="ECO:0000256" key="2">
    <source>
        <dbReference type="SAM" id="MobiDB-lite"/>
    </source>
</evidence>
<dbReference type="STRING" id="1330018.A0A167MHN9"/>
<evidence type="ECO:0000259" key="4">
    <source>
        <dbReference type="Pfam" id="PF24564"/>
    </source>
</evidence>
<feature type="domain" description="DUF7605" evidence="4">
    <location>
        <begin position="674"/>
        <end position="825"/>
    </location>
</feature>
<dbReference type="InterPro" id="IPR056024">
    <property type="entry name" value="DUF7605"/>
</dbReference>
<dbReference type="Pfam" id="PF00350">
    <property type="entry name" value="Dynamin_N"/>
    <property type="match status" value="1"/>
</dbReference>
<keyword evidence="1" id="KW-0175">Coiled coil</keyword>
<dbReference type="SUPFAM" id="SSF52540">
    <property type="entry name" value="P-loop containing nucleoside triphosphate hydrolases"/>
    <property type="match status" value="1"/>
</dbReference>
<feature type="compositionally biased region" description="Polar residues" evidence="2">
    <location>
        <begin position="8"/>
        <end position="19"/>
    </location>
</feature>
<dbReference type="Proteomes" id="UP000076738">
    <property type="component" value="Unassembled WGS sequence"/>
</dbReference>
<dbReference type="EMBL" id="KV417283">
    <property type="protein sequence ID" value="KZO96722.1"/>
    <property type="molecule type" value="Genomic_DNA"/>
</dbReference>
<dbReference type="Pfam" id="PF24564">
    <property type="entry name" value="DUF7605"/>
    <property type="match status" value="1"/>
</dbReference>
<evidence type="ECO:0000313" key="5">
    <source>
        <dbReference type="EMBL" id="KZO96722.1"/>
    </source>
</evidence>
<keyword evidence="6" id="KW-1185">Reference proteome</keyword>
<proteinExistence type="predicted"/>
<dbReference type="OrthoDB" id="3598281at2759"/>
<dbReference type="PANTHER" id="PTHR36681:SF3">
    <property type="entry name" value="NUCLEAR GTPASE, GERMINAL CENTER-ASSOCIATED, TANDEM DUPLICATE 3"/>
    <property type="match status" value="1"/>
</dbReference>
<feature type="coiled-coil region" evidence="1">
    <location>
        <begin position="451"/>
        <end position="478"/>
    </location>
</feature>
<feature type="domain" description="Dynamin N-terminal" evidence="3">
    <location>
        <begin position="146"/>
        <end position="376"/>
    </location>
</feature>
<dbReference type="Gene3D" id="3.40.50.300">
    <property type="entry name" value="P-loop containing nucleotide triphosphate hydrolases"/>
    <property type="match status" value="1"/>
</dbReference>
<evidence type="ECO:0000313" key="6">
    <source>
        <dbReference type="Proteomes" id="UP000076738"/>
    </source>
</evidence>
<dbReference type="InterPro" id="IPR027417">
    <property type="entry name" value="P-loop_NTPase"/>
</dbReference>
<organism evidence="5 6">
    <name type="scientific">Calocera viscosa (strain TUFC12733)</name>
    <dbReference type="NCBI Taxonomy" id="1330018"/>
    <lineage>
        <taxon>Eukaryota</taxon>
        <taxon>Fungi</taxon>
        <taxon>Dikarya</taxon>
        <taxon>Basidiomycota</taxon>
        <taxon>Agaricomycotina</taxon>
        <taxon>Dacrymycetes</taxon>
        <taxon>Dacrymycetales</taxon>
        <taxon>Dacrymycetaceae</taxon>
        <taxon>Calocera</taxon>
    </lineage>
</organism>
<evidence type="ECO:0008006" key="7">
    <source>
        <dbReference type="Google" id="ProtNLM"/>
    </source>
</evidence>
<protein>
    <recommendedName>
        <fullName evidence="7">G domain-containing protein</fullName>
    </recommendedName>
</protein>
<dbReference type="InterPro" id="IPR045063">
    <property type="entry name" value="Dynamin_N"/>
</dbReference>